<gene>
    <name evidence="1" type="ORF">CKY47_04675</name>
</gene>
<organism evidence="1 2">
    <name type="scientific">Saccharothrix yanglingensis</name>
    <dbReference type="NCBI Taxonomy" id="659496"/>
    <lineage>
        <taxon>Bacteria</taxon>
        <taxon>Bacillati</taxon>
        <taxon>Actinomycetota</taxon>
        <taxon>Actinomycetes</taxon>
        <taxon>Pseudonocardiales</taxon>
        <taxon>Pseudonocardiaceae</taxon>
        <taxon>Saccharothrix</taxon>
    </lineage>
</organism>
<name>A0ABU0WU57_9PSEU</name>
<accession>A0ABU0WU57</accession>
<evidence type="ECO:0000313" key="1">
    <source>
        <dbReference type="EMBL" id="MDQ2583287.1"/>
    </source>
</evidence>
<reference evidence="1 2" key="1">
    <citation type="submission" date="2017-06" db="EMBL/GenBank/DDBJ databases">
        <title>Cultured bacterium strain Saccharothrix yanglingensis Hhs.015.</title>
        <authorList>
            <person name="Xia Y."/>
        </authorList>
    </citation>
    <scope>NUCLEOTIDE SEQUENCE [LARGE SCALE GENOMIC DNA]</scope>
    <source>
        <strain evidence="1 2">Hhs.015</strain>
    </source>
</reference>
<evidence type="ECO:0008006" key="3">
    <source>
        <dbReference type="Google" id="ProtNLM"/>
    </source>
</evidence>
<comment type="caution">
    <text evidence="1">The sequence shown here is derived from an EMBL/GenBank/DDBJ whole genome shotgun (WGS) entry which is preliminary data.</text>
</comment>
<protein>
    <recommendedName>
        <fullName evidence="3">UDP-N-acetylglucosamine kinase</fullName>
    </recommendedName>
</protein>
<dbReference type="Proteomes" id="UP001225605">
    <property type="component" value="Unassembled WGS sequence"/>
</dbReference>
<dbReference type="EMBL" id="NSDM01000001">
    <property type="protein sequence ID" value="MDQ2583287.1"/>
    <property type="molecule type" value="Genomic_DNA"/>
</dbReference>
<evidence type="ECO:0000313" key="2">
    <source>
        <dbReference type="Proteomes" id="UP001225605"/>
    </source>
</evidence>
<proteinExistence type="predicted"/>
<keyword evidence="2" id="KW-1185">Reference proteome</keyword>
<sequence>MVTGAAAAGKSTVRRTLARDPGSLALDGDVMAAGAAAVSGGRADYPAFRRSLPDIAGEVGGGWTWRST</sequence>